<gene>
    <name evidence="2" type="ORF">EJ02DRAFT_508601</name>
</gene>
<evidence type="ECO:0000313" key="3">
    <source>
        <dbReference type="Proteomes" id="UP000800038"/>
    </source>
</evidence>
<evidence type="ECO:0000313" key="2">
    <source>
        <dbReference type="EMBL" id="KAF1946731.1"/>
    </source>
</evidence>
<dbReference type="OrthoDB" id="10412651at2759"/>
<name>A0A6A5T281_9PLEO</name>
<proteinExistence type="predicted"/>
<protein>
    <recommendedName>
        <fullName evidence="4">RanBP2-type domain-containing protein</fullName>
    </recommendedName>
</protein>
<dbReference type="EMBL" id="ML976002">
    <property type="protein sequence ID" value="KAF1946731.1"/>
    <property type="molecule type" value="Genomic_DNA"/>
</dbReference>
<accession>A0A6A5T281</accession>
<evidence type="ECO:0000256" key="1">
    <source>
        <dbReference type="SAM" id="MobiDB-lite"/>
    </source>
</evidence>
<keyword evidence="3" id="KW-1185">Reference proteome</keyword>
<sequence>MSAARPKFGPSLKKHLKHILPLQKHARSLGQLLITSNKPTTPDGHDIMNKEEAALKDARDKKRKHQPTNEAEPKPGKKGAPKAKKPKKEYVPWVGDWKCAICGYWNIPFSATCNGNCRDPDDETEGPCYGKRRRDTEFEQADEEAPREIRRGLCNTCGRDKNSCCEYEVQPGQESGTDYLITPTTVTTISAIKAQYRDRKQSDRKSFVHNTLQENMGNPIAAPLTIRQMLKDYDRLDYFVTEEKYNKF</sequence>
<evidence type="ECO:0008006" key="4">
    <source>
        <dbReference type="Google" id="ProtNLM"/>
    </source>
</evidence>
<feature type="compositionally biased region" description="Basic and acidic residues" evidence="1">
    <location>
        <begin position="43"/>
        <end position="60"/>
    </location>
</feature>
<reference evidence="2" key="1">
    <citation type="journal article" date="2020" name="Stud. Mycol.">
        <title>101 Dothideomycetes genomes: a test case for predicting lifestyles and emergence of pathogens.</title>
        <authorList>
            <person name="Haridas S."/>
            <person name="Albert R."/>
            <person name="Binder M."/>
            <person name="Bloem J."/>
            <person name="Labutti K."/>
            <person name="Salamov A."/>
            <person name="Andreopoulos B."/>
            <person name="Baker S."/>
            <person name="Barry K."/>
            <person name="Bills G."/>
            <person name="Bluhm B."/>
            <person name="Cannon C."/>
            <person name="Castanera R."/>
            <person name="Culley D."/>
            <person name="Daum C."/>
            <person name="Ezra D."/>
            <person name="Gonzalez J."/>
            <person name="Henrissat B."/>
            <person name="Kuo A."/>
            <person name="Liang C."/>
            <person name="Lipzen A."/>
            <person name="Lutzoni F."/>
            <person name="Magnuson J."/>
            <person name="Mondo S."/>
            <person name="Nolan M."/>
            <person name="Ohm R."/>
            <person name="Pangilinan J."/>
            <person name="Park H.-J."/>
            <person name="Ramirez L."/>
            <person name="Alfaro M."/>
            <person name="Sun H."/>
            <person name="Tritt A."/>
            <person name="Yoshinaga Y."/>
            <person name="Zwiers L.-H."/>
            <person name="Turgeon B."/>
            <person name="Goodwin S."/>
            <person name="Spatafora J."/>
            <person name="Crous P."/>
            <person name="Grigoriev I."/>
        </authorList>
    </citation>
    <scope>NUCLEOTIDE SEQUENCE</scope>
    <source>
        <strain evidence="2">CBS 161.51</strain>
    </source>
</reference>
<feature type="compositionally biased region" description="Basic residues" evidence="1">
    <location>
        <begin position="76"/>
        <end position="87"/>
    </location>
</feature>
<dbReference type="AlphaFoldDB" id="A0A6A5T281"/>
<organism evidence="2 3">
    <name type="scientific">Clathrospora elynae</name>
    <dbReference type="NCBI Taxonomy" id="706981"/>
    <lineage>
        <taxon>Eukaryota</taxon>
        <taxon>Fungi</taxon>
        <taxon>Dikarya</taxon>
        <taxon>Ascomycota</taxon>
        <taxon>Pezizomycotina</taxon>
        <taxon>Dothideomycetes</taxon>
        <taxon>Pleosporomycetidae</taxon>
        <taxon>Pleosporales</taxon>
        <taxon>Diademaceae</taxon>
        <taxon>Clathrospora</taxon>
    </lineage>
</organism>
<feature type="region of interest" description="Disordered" evidence="1">
    <location>
        <begin position="32"/>
        <end position="87"/>
    </location>
</feature>
<dbReference type="Proteomes" id="UP000800038">
    <property type="component" value="Unassembled WGS sequence"/>
</dbReference>